<evidence type="ECO:0000256" key="2">
    <source>
        <dbReference type="ARBA" id="ARBA00022692"/>
    </source>
</evidence>
<dbReference type="InterPro" id="IPR017981">
    <property type="entry name" value="GPCR_2-like_7TM"/>
</dbReference>
<dbReference type="EMBL" id="CADEBC010000858">
    <property type="protein sequence ID" value="CAB3261691.1"/>
    <property type="molecule type" value="Genomic_DNA"/>
</dbReference>
<keyword evidence="3 5" id="KW-1133">Transmembrane helix</keyword>
<dbReference type="GO" id="GO:0007166">
    <property type="term" value="P:cell surface receptor signaling pathway"/>
    <property type="evidence" value="ECO:0007669"/>
    <property type="project" value="InterPro"/>
</dbReference>
<evidence type="ECO:0000259" key="6">
    <source>
        <dbReference type="PROSITE" id="PS50261"/>
    </source>
</evidence>
<dbReference type="PROSITE" id="PS50261">
    <property type="entry name" value="G_PROTEIN_RECEP_F2_4"/>
    <property type="match status" value="1"/>
</dbReference>
<feature type="transmembrane region" description="Helical" evidence="5">
    <location>
        <begin position="321"/>
        <end position="345"/>
    </location>
</feature>
<accession>A0A8S1BPE6</accession>
<feature type="transmembrane region" description="Helical" evidence="5">
    <location>
        <begin position="376"/>
        <end position="395"/>
    </location>
</feature>
<feature type="transmembrane region" description="Helical" evidence="5">
    <location>
        <begin position="274"/>
        <end position="295"/>
    </location>
</feature>
<keyword evidence="4 5" id="KW-0472">Membrane</keyword>
<sequence>MYYPYVNIGYGITESDNDESPSVNISAVCKSQERKCIWKCCPSGMHMIPRKQCIPSNITLSDINVYDSVFKRTEKSFESVFEIVPGLMRNELFLKNSFRVSIIAESYLNEDGNLYIEFPNTYRRWFLIKTDSFCVEMISKRNTRKPIFMADVEIENFHKITVNNVFALAITTGLLVLTILPYCLLPRLRDYNGLILIIFLVLFIMPFAIRLHLLSSSSNIDETLTTGIIIYFSFTSSICWTNIMFYRVLNLERNFSSGDLIDTLETRKVPLLKYCIYAFGLPLLLTLLVIGTEIFDMKHVSWFVTPKIVQMNTMLVDGPELLYYLYIPISLLLLFNWIICITNVIRFYKQTKVFPKSVTGNYQKILKSPLSRTAQYVKLLVLLTVFLVLKVVAILSPDTDVNYDTHYYFVMCIGPVIFVTFVIDKSVWEMTKELLAKCKDDFLKFKSIFYVKSGDITSI</sequence>
<comment type="subcellular location">
    <subcellularLocation>
        <location evidence="1">Membrane</location>
        <topology evidence="1">Multi-pass membrane protein</topology>
    </subcellularLocation>
</comment>
<dbReference type="AlphaFoldDB" id="A0A8S1BPE6"/>
<evidence type="ECO:0000256" key="1">
    <source>
        <dbReference type="ARBA" id="ARBA00004141"/>
    </source>
</evidence>
<dbReference type="Gene3D" id="1.20.1070.10">
    <property type="entry name" value="Rhodopsin 7-helix transmembrane proteins"/>
    <property type="match status" value="1"/>
</dbReference>
<dbReference type="PANTHER" id="PTHR47154:SF2">
    <property type="entry name" value="G-PROTEIN COUPLED RECEPTOR MTH-RELATED"/>
    <property type="match status" value="1"/>
</dbReference>
<evidence type="ECO:0000256" key="5">
    <source>
        <dbReference type="SAM" id="Phobius"/>
    </source>
</evidence>
<evidence type="ECO:0000256" key="3">
    <source>
        <dbReference type="ARBA" id="ARBA00022989"/>
    </source>
</evidence>
<dbReference type="OrthoDB" id="7479960at2759"/>
<evidence type="ECO:0000256" key="4">
    <source>
        <dbReference type="ARBA" id="ARBA00023136"/>
    </source>
</evidence>
<organism evidence="7 8">
    <name type="scientific">Arctia plantaginis</name>
    <name type="common">Wood tiger moth</name>
    <name type="synonym">Phalaena plantaginis</name>
    <dbReference type="NCBI Taxonomy" id="874455"/>
    <lineage>
        <taxon>Eukaryota</taxon>
        <taxon>Metazoa</taxon>
        <taxon>Ecdysozoa</taxon>
        <taxon>Arthropoda</taxon>
        <taxon>Hexapoda</taxon>
        <taxon>Insecta</taxon>
        <taxon>Pterygota</taxon>
        <taxon>Neoptera</taxon>
        <taxon>Endopterygota</taxon>
        <taxon>Lepidoptera</taxon>
        <taxon>Glossata</taxon>
        <taxon>Ditrysia</taxon>
        <taxon>Noctuoidea</taxon>
        <taxon>Erebidae</taxon>
        <taxon>Arctiinae</taxon>
        <taxon>Arctia</taxon>
    </lineage>
</organism>
<feature type="transmembrane region" description="Helical" evidence="5">
    <location>
        <begin position="229"/>
        <end position="249"/>
    </location>
</feature>
<comment type="caution">
    <text evidence="7">The sequence shown here is derived from an EMBL/GenBank/DDBJ whole genome shotgun (WGS) entry which is preliminary data.</text>
</comment>
<dbReference type="Proteomes" id="UP000494106">
    <property type="component" value="Unassembled WGS sequence"/>
</dbReference>
<dbReference type="GO" id="GO:0005886">
    <property type="term" value="C:plasma membrane"/>
    <property type="evidence" value="ECO:0007669"/>
    <property type="project" value="TreeGrafter"/>
</dbReference>
<gene>
    <name evidence="7" type="ORF">APLA_LOCUS18087</name>
</gene>
<dbReference type="InterPro" id="IPR051384">
    <property type="entry name" value="Mth_GPCR"/>
</dbReference>
<dbReference type="GO" id="GO:0008528">
    <property type="term" value="F:G protein-coupled peptide receptor activity"/>
    <property type="evidence" value="ECO:0007669"/>
    <property type="project" value="TreeGrafter"/>
</dbReference>
<evidence type="ECO:0000313" key="8">
    <source>
        <dbReference type="Proteomes" id="UP000494106"/>
    </source>
</evidence>
<reference evidence="7 8" key="1">
    <citation type="submission" date="2020-04" db="EMBL/GenBank/DDBJ databases">
        <authorList>
            <person name="Wallbank WR R."/>
            <person name="Pardo Diaz C."/>
            <person name="Kozak K."/>
            <person name="Martin S."/>
            <person name="Jiggins C."/>
            <person name="Moest M."/>
            <person name="Warren A I."/>
            <person name="Byers J.R.P. K."/>
            <person name="Montejo-Kovacevich G."/>
            <person name="Yen C E."/>
        </authorList>
    </citation>
    <scope>NUCLEOTIDE SEQUENCE [LARGE SCALE GENOMIC DNA]</scope>
</reference>
<proteinExistence type="predicted"/>
<evidence type="ECO:0000313" key="7">
    <source>
        <dbReference type="EMBL" id="CAB3261691.1"/>
    </source>
</evidence>
<keyword evidence="8" id="KW-1185">Reference proteome</keyword>
<feature type="domain" description="G-protein coupled receptors family 2 profile 2" evidence="6">
    <location>
        <begin position="160"/>
        <end position="425"/>
    </location>
</feature>
<protein>
    <recommendedName>
        <fullName evidence="6">G-protein coupled receptors family 2 profile 2 domain-containing protein</fullName>
    </recommendedName>
</protein>
<feature type="transmembrane region" description="Helical" evidence="5">
    <location>
        <begin position="191"/>
        <end position="209"/>
    </location>
</feature>
<keyword evidence="2 5" id="KW-0812">Transmembrane</keyword>
<name>A0A8S1BPE6_ARCPL</name>
<dbReference type="PANTHER" id="PTHR47154">
    <property type="entry name" value="G-PROTEIN COUPLED RECEPTOR MTH-RELATED"/>
    <property type="match status" value="1"/>
</dbReference>
<feature type="transmembrane region" description="Helical" evidence="5">
    <location>
        <begin position="407"/>
        <end position="423"/>
    </location>
</feature>
<feature type="transmembrane region" description="Helical" evidence="5">
    <location>
        <begin position="165"/>
        <end position="184"/>
    </location>
</feature>